<evidence type="ECO:0000313" key="9">
    <source>
        <dbReference type="Proteomes" id="UP000236291"/>
    </source>
</evidence>
<dbReference type="GO" id="GO:0015074">
    <property type="term" value="P:DNA integration"/>
    <property type="evidence" value="ECO:0007669"/>
    <property type="project" value="InterPro"/>
</dbReference>
<dbReference type="PROSITE" id="PS50994">
    <property type="entry name" value="INTEGRASE"/>
    <property type="match status" value="1"/>
</dbReference>
<keyword evidence="2" id="KW-0548">Nucleotidyltransferase</keyword>
<reference evidence="8 9" key="1">
    <citation type="journal article" date="2014" name="Am. J. Bot.">
        <title>Genome assembly and annotation for red clover (Trifolium pratense; Fabaceae).</title>
        <authorList>
            <person name="Istvanek J."/>
            <person name="Jaros M."/>
            <person name="Krenek A."/>
            <person name="Repkova J."/>
        </authorList>
    </citation>
    <scope>NUCLEOTIDE SEQUENCE [LARGE SCALE GENOMIC DNA]</scope>
    <source>
        <strain evidence="9">cv. Tatra</strain>
        <tissue evidence="8">Young leaves</tissue>
    </source>
</reference>
<reference evidence="8 9" key="2">
    <citation type="journal article" date="2017" name="Front. Plant Sci.">
        <title>Gene Classification and Mining of Molecular Markers Useful in Red Clover (Trifolium pratense) Breeding.</title>
        <authorList>
            <person name="Istvanek J."/>
            <person name="Dluhosova J."/>
            <person name="Dluhos P."/>
            <person name="Patkova L."/>
            <person name="Nedelnik J."/>
            <person name="Repkova J."/>
        </authorList>
    </citation>
    <scope>NUCLEOTIDE SEQUENCE [LARGE SCALE GENOMIC DNA]</scope>
    <source>
        <strain evidence="9">cv. Tatra</strain>
        <tissue evidence="8">Young leaves</tissue>
    </source>
</reference>
<dbReference type="Pfam" id="PF17917">
    <property type="entry name" value="RT_RNaseH"/>
    <property type="match status" value="1"/>
</dbReference>
<evidence type="ECO:0000256" key="6">
    <source>
        <dbReference type="ARBA" id="ARBA00022918"/>
    </source>
</evidence>
<dbReference type="SUPFAM" id="SSF56672">
    <property type="entry name" value="DNA/RNA polymerases"/>
    <property type="match status" value="1"/>
</dbReference>
<dbReference type="AlphaFoldDB" id="A0A2K3JW61"/>
<dbReference type="STRING" id="57577.A0A2K3JW61"/>
<keyword evidence="1" id="KW-0808">Transferase</keyword>
<dbReference type="InterPro" id="IPR050951">
    <property type="entry name" value="Retrovirus_Pol_polyprotein"/>
</dbReference>
<keyword evidence="3" id="KW-0540">Nuclease</keyword>
<evidence type="ECO:0000256" key="3">
    <source>
        <dbReference type="ARBA" id="ARBA00022722"/>
    </source>
</evidence>
<dbReference type="CDD" id="cd09274">
    <property type="entry name" value="RNase_HI_RT_Ty3"/>
    <property type="match status" value="1"/>
</dbReference>
<gene>
    <name evidence="8" type="ORF">L195_g050815</name>
</gene>
<evidence type="ECO:0000256" key="4">
    <source>
        <dbReference type="ARBA" id="ARBA00022759"/>
    </source>
</evidence>
<dbReference type="InterPro" id="IPR036397">
    <property type="entry name" value="RNaseH_sf"/>
</dbReference>
<dbReference type="InterPro" id="IPR043502">
    <property type="entry name" value="DNA/RNA_pol_sf"/>
</dbReference>
<dbReference type="GO" id="GO:0004519">
    <property type="term" value="F:endonuclease activity"/>
    <property type="evidence" value="ECO:0007669"/>
    <property type="project" value="UniProtKB-KW"/>
</dbReference>
<dbReference type="GO" id="GO:0016787">
    <property type="term" value="F:hydrolase activity"/>
    <property type="evidence" value="ECO:0007669"/>
    <property type="project" value="UniProtKB-KW"/>
</dbReference>
<accession>A0A2K3JW61</accession>
<dbReference type="InterPro" id="IPR001584">
    <property type="entry name" value="Integrase_cat-core"/>
</dbReference>
<dbReference type="InterPro" id="IPR041373">
    <property type="entry name" value="RT_RNaseH"/>
</dbReference>
<dbReference type="Pfam" id="PF17921">
    <property type="entry name" value="Integrase_H2C2"/>
    <property type="match status" value="1"/>
</dbReference>
<evidence type="ECO:0000259" key="7">
    <source>
        <dbReference type="PROSITE" id="PS50994"/>
    </source>
</evidence>
<evidence type="ECO:0000313" key="8">
    <source>
        <dbReference type="EMBL" id="PNX58252.1"/>
    </source>
</evidence>
<dbReference type="FunFam" id="1.10.340.70:FF:000001">
    <property type="entry name" value="Retrovirus-related Pol polyprotein from transposon gypsy-like Protein"/>
    <property type="match status" value="1"/>
</dbReference>
<dbReference type="PANTHER" id="PTHR37984">
    <property type="entry name" value="PROTEIN CBG26694"/>
    <property type="match status" value="1"/>
</dbReference>
<dbReference type="InterPro" id="IPR012337">
    <property type="entry name" value="RNaseH-like_sf"/>
</dbReference>
<feature type="domain" description="Integrase catalytic" evidence="7">
    <location>
        <begin position="244"/>
        <end position="323"/>
    </location>
</feature>
<dbReference type="Proteomes" id="UP000236291">
    <property type="component" value="Unassembled WGS sequence"/>
</dbReference>
<evidence type="ECO:0000256" key="2">
    <source>
        <dbReference type="ARBA" id="ARBA00022695"/>
    </source>
</evidence>
<keyword evidence="5" id="KW-0378">Hydrolase</keyword>
<evidence type="ECO:0000256" key="5">
    <source>
        <dbReference type="ARBA" id="ARBA00022801"/>
    </source>
</evidence>
<keyword evidence="4" id="KW-0255">Endonuclease</keyword>
<dbReference type="InterPro" id="IPR041588">
    <property type="entry name" value="Integrase_H2C2"/>
</dbReference>
<dbReference type="PANTHER" id="PTHR37984:SF5">
    <property type="entry name" value="PROTEIN NYNRIN-LIKE"/>
    <property type="match status" value="1"/>
</dbReference>
<dbReference type="GO" id="GO:0003964">
    <property type="term" value="F:RNA-directed DNA polymerase activity"/>
    <property type="evidence" value="ECO:0007669"/>
    <property type="project" value="UniProtKB-KW"/>
</dbReference>
<dbReference type="EMBL" id="ASHM01078189">
    <property type="protein sequence ID" value="PNX58252.1"/>
    <property type="molecule type" value="Genomic_DNA"/>
</dbReference>
<evidence type="ECO:0000256" key="1">
    <source>
        <dbReference type="ARBA" id="ARBA00022679"/>
    </source>
</evidence>
<feature type="non-terminal residue" evidence="8">
    <location>
        <position position="323"/>
    </location>
</feature>
<dbReference type="Gene3D" id="1.10.340.70">
    <property type="match status" value="1"/>
</dbReference>
<organism evidence="8 9">
    <name type="scientific">Trifolium pratense</name>
    <name type="common">Red clover</name>
    <dbReference type="NCBI Taxonomy" id="57577"/>
    <lineage>
        <taxon>Eukaryota</taxon>
        <taxon>Viridiplantae</taxon>
        <taxon>Streptophyta</taxon>
        <taxon>Embryophyta</taxon>
        <taxon>Tracheophyta</taxon>
        <taxon>Spermatophyta</taxon>
        <taxon>Magnoliopsida</taxon>
        <taxon>eudicotyledons</taxon>
        <taxon>Gunneridae</taxon>
        <taxon>Pentapetalae</taxon>
        <taxon>rosids</taxon>
        <taxon>fabids</taxon>
        <taxon>Fabales</taxon>
        <taxon>Fabaceae</taxon>
        <taxon>Papilionoideae</taxon>
        <taxon>50 kb inversion clade</taxon>
        <taxon>NPAAA clade</taxon>
        <taxon>Hologalegina</taxon>
        <taxon>IRL clade</taxon>
        <taxon>Trifolieae</taxon>
        <taxon>Trifolium</taxon>
    </lineage>
</organism>
<comment type="caution">
    <text evidence="8">The sequence shown here is derived from an EMBL/GenBank/DDBJ whole genome shotgun (WGS) entry which is preliminary data.</text>
</comment>
<name>A0A2K3JW61_TRIPR</name>
<keyword evidence="6" id="KW-0695">RNA-directed DNA polymerase</keyword>
<proteinExistence type="predicted"/>
<dbReference type="SUPFAM" id="SSF53098">
    <property type="entry name" value="Ribonuclease H-like"/>
    <property type="match status" value="1"/>
</dbReference>
<dbReference type="GO" id="GO:0003676">
    <property type="term" value="F:nucleic acid binding"/>
    <property type="evidence" value="ECO:0007669"/>
    <property type="project" value="InterPro"/>
</dbReference>
<dbReference type="Gene3D" id="3.30.420.10">
    <property type="entry name" value="Ribonuclease H-like superfamily/Ribonuclease H"/>
    <property type="match status" value="1"/>
</dbReference>
<sequence>GIGAVLMQEGHPLAFFSKKLGPKLQAASVYIKELHAITESVLKWRQYLLGHFFVIRTDHKSIKELLQQVIQTPEQQSYVRKLLGFQFRIEYKSGASNKVADALSRVPADWPACEHTPALRALVSSPTYGIITQLQKDNASDSFYQTFHEQQAQGLLRYPYTIVNGVLLHAGRYVLKPTSPLCSTVISEFHDTPSGGHAGVKRTLVRVAANFYWSGMRKAVENFVGACLTCQQIKYSTQVPAGLLQPLPIPETVWEDVTMDFITGLPPSQGSTVILVVVDRLSKTAHFGALPTSFTASKVAELFVSLVVRHHGYPRSIVSDRDP</sequence>
<feature type="non-terminal residue" evidence="8">
    <location>
        <position position="1"/>
    </location>
</feature>
<protein>
    <submittedName>
        <fullName evidence="8">Ty3/gypsy retrotransposon protein</fullName>
    </submittedName>
</protein>